<evidence type="ECO:0000313" key="2">
    <source>
        <dbReference type="Proteomes" id="UP001152320"/>
    </source>
</evidence>
<name>A0A9Q1BDE8_HOLLE</name>
<dbReference type="EMBL" id="JAIZAY010000019">
    <property type="protein sequence ID" value="KAJ8023616.1"/>
    <property type="molecule type" value="Genomic_DNA"/>
</dbReference>
<accession>A0A9Q1BDE8</accession>
<evidence type="ECO:0000313" key="1">
    <source>
        <dbReference type="EMBL" id="KAJ8023616.1"/>
    </source>
</evidence>
<sequence length="99" mass="10836">MVILLTVCDKVCSNAFHFVSAAERDMNHVGRPNCLIIAKRSFCALCQYGGEPLSCLNILKPSSRCSYVSKVPGSFKSPADGKVGNLHLRRQKDTLCCIC</sequence>
<gene>
    <name evidence="1" type="ORF">HOLleu_36106</name>
</gene>
<protein>
    <submittedName>
        <fullName evidence="1">Uncharacterized protein</fullName>
    </submittedName>
</protein>
<reference evidence="1" key="1">
    <citation type="submission" date="2021-10" db="EMBL/GenBank/DDBJ databases">
        <title>Tropical sea cucumber genome reveals ecological adaptation and Cuvierian tubules defense mechanism.</title>
        <authorList>
            <person name="Chen T."/>
        </authorList>
    </citation>
    <scope>NUCLEOTIDE SEQUENCE</scope>
    <source>
        <strain evidence="1">Nanhai2018</strain>
        <tissue evidence="1">Muscle</tissue>
    </source>
</reference>
<dbReference type="Proteomes" id="UP001152320">
    <property type="component" value="Chromosome 19"/>
</dbReference>
<organism evidence="1 2">
    <name type="scientific">Holothuria leucospilota</name>
    <name type="common">Black long sea cucumber</name>
    <name type="synonym">Mertensiothuria leucospilota</name>
    <dbReference type="NCBI Taxonomy" id="206669"/>
    <lineage>
        <taxon>Eukaryota</taxon>
        <taxon>Metazoa</taxon>
        <taxon>Echinodermata</taxon>
        <taxon>Eleutherozoa</taxon>
        <taxon>Echinozoa</taxon>
        <taxon>Holothuroidea</taxon>
        <taxon>Aspidochirotacea</taxon>
        <taxon>Aspidochirotida</taxon>
        <taxon>Holothuriidae</taxon>
        <taxon>Holothuria</taxon>
    </lineage>
</organism>
<dbReference type="AlphaFoldDB" id="A0A9Q1BDE8"/>
<proteinExistence type="predicted"/>
<comment type="caution">
    <text evidence="1">The sequence shown here is derived from an EMBL/GenBank/DDBJ whole genome shotgun (WGS) entry which is preliminary data.</text>
</comment>
<keyword evidence="2" id="KW-1185">Reference proteome</keyword>